<evidence type="ECO:0000313" key="2">
    <source>
        <dbReference type="Proteomes" id="UP000060513"/>
    </source>
</evidence>
<gene>
    <name evidence="1" type="ORF">SPRI_0607</name>
</gene>
<dbReference type="RefSeq" id="WP_053556679.1">
    <property type="nucleotide sequence ID" value="NZ_CP011340.1"/>
</dbReference>
<reference evidence="1 2" key="1">
    <citation type="submission" date="2015-08" db="EMBL/GenBank/DDBJ databases">
        <title>Genome sequence of the pristinamycin over-producing bacterium Streptomyces pristinaespiralis HCCB10218.</title>
        <authorList>
            <person name="Tian J."/>
            <person name="Yang J."/>
            <person name="Li L."/>
            <person name="Ruan L."/>
            <person name="Wei W."/>
            <person name="Zheng G."/>
            <person name="Wei Z."/>
            <person name="Yang S."/>
            <person name="Ge M."/>
            <person name="Jiang W."/>
            <person name="Lu Y."/>
        </authorList>
    </citation>
    <scope>NUCLEOTIDE SEQUENCE [LARGE SCALE GENOMIC DNA]</scope>
    <source>
        <strain evidence="1 2">HCCB 10218</strain>
    </source>
</reference>
<dbReference type="EMBL" id="CP011340">
    <property type="protein sequence ID" value="ALC18913.1"/>
    <property type="molecule type" value="Genomic_DNA"/>
</dbReference>
<proteinExistence type="predicted"/>
<name>A0A0M3QH47_STRPR</name>
<accession>A0A0M3QH47</accession>
<dbReference type="Proteomes" id="UP000060513">
    <property type="component" value="Chromosome"/>
</dbReference>
<dbReference type="STRING" id="38300.SPRI_0607"/>
<dbReference type="PATRIC" id="fig|38300.4.peg.648"/>
<dbReference type="KEGG" id="spri:SPRI_0607"/>
<sequence>MFNRLEVAVMPPGPRWAAQLQLWVDGEDVVTPLVGVGGRGPFLQEALAAGRDGALHATGRSRRVVLGEPDCTGGCCGFLSVCVQRLGGLVEWSGWEVPYREVAPSPFHFEADRYDAELARAAADPAWGVRPEGRR</sequence>
<dbReference type="OrthoDB" id="3369278at2"/>
<evidence type="ECO:0000313" key="1">
    <source>
        <dbReference type="EMBL" id="ALC18913.1"/>
    </source>
</evidence>
<dbReference type="AlphaFoldDB" id="A0A0M3QH47"/>
<organism evidence="1">
    <name type="scientific">Streptomyces pristinaespiralis</name>
    <dbReference type="NCBI Taxonomy" id="38300"/>
    <lineage>
        <taxon>Bacteria</taxon>
        <taxon>Bacillati</taxon>
        <taxon>Actinomycetota</taxon>
        <taxon>Actinomycetes</taxon>
        <taxon>Kitasatosporales</taxon>
        <taxon>Streptomycetaceae</taxon>
        <taxon>Streptomyces</taxon>
    </lineage>
</organism>
<protein>
    <submittedName>
        <fullName evidence="1">Uncharacterized protein</fullName>
    </submittedName>
</protein>
<dbReference type="GeneID" id="97238311"/>